<evidence type="ECO:0000256" key="5">
    <source>
        <dbReference type="ARBA" id="ARBA00022777"/>
    </source>
</evidence>
<feature type="domain" description="Polyphosphate kinase C-terminal" evidence="11">
    <location>
        <begin position="694"/>
        <end position="859"/>
    </location>
</feature>
<dbReference type="OrthoDB" id="2011998at2759"/>
<dbReference type="OMA" id="MTLYRVG"/>
<evidence type="ECO:0000313" key="12">
    <source>
        <dbReference type="EMBL" id="KYR00320.1"/>
    </source>
</evidence>
<dbReference type="EMBL" id="LODT01000015">
    <property type="protein sequence ID" value="KYR00320.1"/>
    <property type="molecule type" value="Genomic_DNA"/>
</dbReference>
<gene>
    <name evidence="12" type="ORF">DLAC_03064</name>
</gene>
<dbReference type="InterPro" id="IPR003414">
    <property type="entry name" value="PP_kinase"/>
</dbReference>
<keyword evidence="4" id="KW-0547">Nucleotide-binding</keyword>
<dbReference type="GO" id="GO:0006799">
    <property type="term" value="P:polyphosphate biosynthetic process"/>
    <property type="evidence" value="ECO:0007669"/>
    <property type="project" value="InterPro"/>
</dbReference>
<feature type="compositionally biased region" description="Basic and acidic residues" evidence="7">
    <location>
        <begin position="12"/>
        <end position="26"/>
    </location>
</feature>
<dbReference type="InterPro" id="IPR036832">
    <property type="entry name" value="PPK_N_dom_sf"/>
</dbReference>
<evidence type="ECO:0000259" key="8">
    <source>
        <dbReference type="Pfam" id="PF02503"/>
    </source>
</evidence>
<evidence type="ECO:0000256" key="1">
    <source>
        <dbReference type="ARBA" id="ARBA00012960"/>
    </source>
</evidence>
<dbReference type="Gene3D" id="3.30.1840.10">
    <property type="entry name" value="Polyphosphate kinase middle domain"/>
    <property type="match status" value="1"/>
</dbReference>
<dbReference type="CDD" id="cd09168">
    <property type="entry name" value="PLDc_PaPPK1_C2_like"/>
    <property type="match status" value="1"/>
</dbReference>
<dbReference type="InterPro" id="IPR041108">
    <property type="entry name" value="PP_kinase_C_1"/>
</dbReference>
<feature type="compositionally biased region" description="Basic residues" evidence="7">
    <location>
        <begin position="133"/>
        <end position="148"/>
    </location>
</feature>
<dbReference type="GO" id="GO:0008976">
    <property type="term" value="F:polyphosphate kinase activity"/>
    <property type="evidence" value="ECO:0007669"/>
    <property type="project" value="UniProtKB-EC"/>
</dbReference>
<keyword evidence="2" id="KW-0597">Phosphoprotein</keyword>
<feature type="region of interest" description="Disordered" evidence="7">
    <location>
        <begin position="301"/>
        <end position="336"/>
    </location>
</feature>
<dbReference type="Gene3D" id="1.20.58.310">
    <property type="entry name" value="Polyphosphate kinase N-terminal domain"/>
    <property type="match status" value="1"/>
</dbReference>
<dbReference type="Pfam" id="PF13090">
    <property type="entry name" value="PP_kinase_C"/>
    <property type="match status" value="1"/>
</dbReference>
<dbReference type="STRING" id="361077.A0A152A285"/>
<feature type="compositionally biased region" description="Acidic residues" evidence="7">
    <location>
        <begin position="97"/>
        <end position="112"/>
    </location>
</feature>
<feature type="compositionally biased region" description="Low complexity" evidence="7">
    <location>
        <begin position="302"/>
        <end position="336"/>
    </location>
</feature>
<evidence type="ECO:0000259" key="10">
    <source>
        <dbReference type="Pfam" id="PF13090"/>
    </source>
</evidence>
<dbReference type="Gene3D" id="3.30.870.10">
    <property type="entry name" value="Endonuclease Chain A"/>
    <property type="match status" value="2"/>
</dbReference>
<dbReference type="Pfam" id="PF13089">
    <property type="entry name" value="PP_kinase_N"/>
    <property type="match status" value="1"/>
</dbReference>
<feature type="domain" description="Polyphosphate kinase C-terminal" evidence="10">
    <location>
        <begin position="866"/>
        <end position="1027"/>
    </location>
</feature>
<dbReference type="AlphaFoldDB" id="A0A152A285"/>
<dbReference type="NCBIfam" id="TIGR03705">
    <property type="entry name" value="poly_P_kin"/>
    <property type="match status" value="1"/>
</dbReference>
<comment type="caution">
    <text evidence="12">The sequence shown here is derived from an EMBL/GenBank/DDBJ whole genome shotgun (WGS) entry which is preliminary data.</text>
</comment>
<dbReference type="EC" id="2.7.4.1" evidence="1"/>
<evidence type="ECO:0000313" key="13">
    <source>
        <dbReference type="Proteomes" id="UP000076078"/>
    </source>
</evidence>
<evidence type="ECO:0000256" key="2">
    <source>
        <dbReference type="ARBA" id="ARBA00022553"/>
    </source>
</evidence>
<dbReference type="SUPFAM" id="SSF143724">
    <property type="entry name" value="PHP14-like"/>
    <property type="match status" value="1"/>
</dbReference>
<evidence type="ECO:0000256" key="3">
    <source>
        <dbReference type="ARBA" id="ARBA00022679"/>
    </source>
</evidence>
<evidence type="ECO:0000259" key="9">
    <source>
        <dbReference type="Pfam" id="PF13089"/>
    </source>
</evidence>
<evidence type="ECO:0000256" key="6">
    <source>
        <dbReference type="ARBA" id="ARBA00022840"/>
    </source>
</evidence>
<sequence>MTNLIKPIMSDRIIENKNEGKEEHPEGSNGADSFNKKEEYENIKNVPSSISGTTEESDDEHTSTTSSSSGGNQIFGHLPIQNNLIPDAIGIKDYEDEEDTWSIGEDEEDTTESDSNTQFENDLKDTSNTGEKKSKKNKKSKKKKKGSKKSAMSQGKDGKVPTTNPPQQMANELKSSVGIMDKHILTISQGENNLFSPTEFVKSNSLKNQGPNKTPLSHSLLGFSNLGASNLLACQTPQLIPPSATTPLLNSNAPPVTNPLPDVAFCHKILDDQGNFIVPSSESPILDIDNLFNDIVIPGATSDQSSSNSKSSFIGSKEIPKSNVNNSSSTSSSNLNANINNNNNILNNQNQSFSNNNNEIPTELKILQLSGSRIYFNRELSELIYFYRILYEAYNPNLPILEKIRFVAITAQNLDMYFCKRALKLRLGYISTRKLLKPEERYINMVLNTTRNLTNETYNLFVNHLSPELSANNVFILKHDDLMDSEKFQLRGFFLQHVFPLMTPLVVDAGHPFPNLSNLSLNIAVLLQHDEDHNRFVRIKVPQRIPRFVHIKQRSPYSMITMEEIILANLDTLFPNTKIISKSLFRVTRHNDLKLSGEDQANDLLELIKTELHKRKFAPMVRLEVSQSMSSEILDMLKAQLHLDSSEVFIINGPLGLSDLFELCKLNLPHLKFEPWTPHIPRRLVNIAKFQNEDIFSVIRKGELLVNLPYLSFNSSVQFFIESAVKDPKVLAIKIAIYRTNSNSQLIRSLCEAATHKEVSVLVDLKASGDEEQNTKFARLLEQAGCHVSYGLVGLKTHSKIAMVVREEENGLREYLHYSTGNYNASTADIYADMGMFSCDQDLGEDMCNLFNYLTGYSRITSFKKLLIAPMNMRSTLIQLIDNEANFAKQGKEASIYAVMNGLDDKRLVNALYQASIAGVKIKLVVRGRCRILPGIPGLSDNITVISILGRFLEHSRIYCFHNNGQPKAYIASADWLHRNLKRRVEVMVPVEDPENIKELYSIINVYCNDTNAWEMLSDGRYKKISIPISEDSQMTFMKQTIQKHPVIWSK</sequence>
<dbReference type="SUPFAM" id="SSF56024">
    <property type="entry name" value="Phospholipase D/nuclease"/>
    <property type="match status" value="2"/>
</dbReference>
<reference evidence="12 13" key="1">
    <citation type="submission" date="2015-12" db="EMBL/GenBank/DDBJ databases">
        <title>Dictyostelia acquired genes for synthesis and detection of signals that induce cell-type specialization by lateral gene transfer from prokaryotes.</title>
        <authorList>
            <person name="Gloeckner G."/>
            <person name="Schaap P."/>
        </authorList>
    </citation>
    <scope>NUCLEOTIDE SEQUENCE [LARGE SCALE GENOMIC DNA]</scope>
    <source>
        <strain evidence="12 13">TK</strain>
    </source>
</reference>
<name>A0A152A285_TIELA</name>
<feature type="region of interest" description="Disordered" evidence="7">
    <location>
        <begin position="1"/>
        <end position="78"/>
    </location>
</feature>
<feature type="region of interest" description="Disordered" evidence="7">
    <location>
        <begin position="97"/>
        <end position="169"/>
    </location>
</feature>
<dbReference type="HAMAP" id="MF_00347">
    <property type="entry name" value="Polyphosphate_kinase"/>
    <property type="match status" value="1"/>
</dbReference>
<dbReference type="Pfam" id="PF02503">
    <property type="entry name" value="PP_kinase"/>
    <property type="match status" value="1"/>
</dbReference>
<evidence type="ECO:0000256" key="7">
    <source>
        <dbReference type="SAM" id="MobiDB-lite"/>
    </source>
</evidence>
<dbReference type="InterPro" id="IPR025200">
    <property type="entry name" value="PPK_C_dom2"/>
</dbReference>
<organism evidence="12 13">
    <name type="scientific">Tieghemostelium lacteum</name>
    <name type="common">Slime mold</name>
    <name type="synonym">Dictyostelium lacteum</name>
    <dbReference type="NCBI Taxonomy" id="361077"/>
    <lineage>
        <taxon>Eukaryota</taxon>
        <taxon>Amoebozoa</taxon>
        <taxon>Evosea</taxon>
        <taxon>Eumycetozoa</taxon>
        <taxon>Dictyostelia</taxon>
        <taxon>Dictyosteliales</taxon>
        <taxon>Raperosteliaceae</taxon>
        <taxon>Tieghemostelium</taxon>
    </lineage>
</organism>
<keyword evidence="6" id="KW-0067">ATP-binding</keyword>
<feature type="domain" description="Polyphosphate kinase N-terminal" evidence="9">
    <location>
        <begin position="375"/>
        <end position="476"/>
    </location>
</feature>
<dbReference type="InterPro" id="IPR036830">
    <property type="entry name" value="PP_kinase_middle_dom_sf"/>
</dbReference>
<proteinExistence type="inferred from homology"/>
<dbReference type="SUPFAM" id="SSF140356">
    <property type="entry name" value="PPK N-terminal domain-like"/>
    <property type="match status" value="1"/>
</dbReference>
<dbReference type="CDD" id="cd09165">
    <property type="entry name" value="PLDc_PaPPK1_C1_like"/>
    <property type="match status" value="1"/>
</dbReference>
<keyword evidence="5 12" id="KW-0418">Kinase</keyword>
<dbReference type="InterPro" id="IPR025198">
    <property type="entry name" value="PPK_N_dom"/>
</dbReference>
<accession>A0A152A285</accession>
<dbReference type="PANTHER" id="PTHR30218:SF0">
    <property type="entry name" value="POLYPHOSPHATE KINASE"/>
    <property type="match status" value="1"/>
</dbReference>
<feature type="domain" description="Polyphosphate kinase middle" evidence="8">
    <location>
        <begin position="487"/>
        <end position="663"/>
    </location>
</feature>
<dbReference type="Proteomes" id="UP000076078">
    <property type="component" value="Unassembled WGS sequence"/>
</dbReference>
<evidence type="ECO:0000259" key="11">
    <source>
        <dbReference type="Pfam" id="PF17941"/>
    </source>
</evidence>
<dbReference type="GO" id="GO:0009358">
    <property type="term" value="C:polyphosphate kinase complex"/>
    <property type="evidence" value="ECO:0007669"/>
    <property type="project" value="InterPro"/>
</dbReference>
<dbReference type="InterPro" id="IPR024953">
    <property type="entry name" value="PP_kinase_middle"/>
</dbReference>
<dbReference type="Pfam" id="PF17941">
    <property type="entry name" value="PP_kinase_C_1"/>
    <property type="match status" value="1"/>
</dbReference>
<dbReference type="PANTHER" id="PTHR30218">
    <property type="entry name" value="POLYPHOSPHATE KINASE"/>
    <property type="match status" value="1"/>
</dbReference>
<keyword evidence="3" id="KW-0808">Transferase</keyword>
<keyword evidence="13" id="KW-1185">Reference proteome</keyword>
<dbReference type="GO" id="GO:0005524">
    <property type="term" value="F:ATP binding"/>
    <property type="evidence" value="ECO:0007669"/>
    <property type="project" value="UniProtKB-KW"/>
</dbReference>
<dbReference type="InParanoid" id="A0A152A285"/>
<evidence type="ECO:0000256" key="4">
    <source>
        <dbReference type="ARBA" id="ARBA00022741"/>
    </source>
</evidence>
<protein>
    <recommendedName>
        <fullName evidence="1">ATP-polyphosphate phosphotransferase</fullName>
        <ecNumber evidence="1">2.7.4.1</ecNumber>
    </recommendedName>
</protein>
<dbReference type="NCBIfam" id="NF003921">
    <property type="entry name" value="PRK05443.2-2"/>
    <property type="match status" value="1"/>
</dbReference>